<dbReference type="EMBL" id="HG723048">
    <property type="protein sequence ID" value="CDJ65090.1"/>
    <property type="molecule type" value="Genomic_DNA"/>
</dbReference>
<feature type="region of interest" description="Disordered" evidence="2">
    <location>
        <begin position="1"/>
        <end position="32"/>
    </location>
</feature>
<feature type="coiled-coil region" evidence="1">
    <location>
        <begin position="571"/>
        <end position="626"/>
    </location>
</feature>
<evidence type="ECO:0000313" key="3">
    <source>
        <dbReference type="EMBL" id="CDJ65090.1"/>
    </source>
</evidence>
<evidence type="ECO:0000313" key="4">
    <source>
        <dbReference type="Proteomes" id="UP000030754"/>
    </source>
</evidence>
<feature type="region of interest" description="Disordered" evidence="2">
    <location>
        <begin position="522"/>
        <end position="546"/>
    </location>
</feature>
<organism evidence="3 4">
    <name type="scientific">Eimeria necatrix</name>
    <dbReference type="NCBI Taxonomy" id="51315"/>
    <lineage>
        <taxon>Eukaryota</taxon>
        <taxon>Sar</taxon>
        <taxon>Alveolata</taxon>
        <taxon>Apicomplexa</taxon>
        <taxon>Conoidasida</taxon>
        <taxon>Coccidia</taxon>
        <taxon>Eucoccidiorida</taxon>
        <taxon>Eimeriorina</taxon>
        <taxon>Eimeriidae</taxon>
        <taxon>Eimeria</taxon>
    </lineage>
</organism>
<gene>
    <name evidence="3" type="ORF">ENH_00000710</name>
</gene>
<feature type="compositionally biased region" description="Acidic residues" evidence="2">
    <location>
        <begin position="249"/>
        <end position="258"/>
    </location>
</feature>
<dbReference type="RefSeq" id="XP_013433557.1">
    <property type="nucleotide sequence ID" value="XM_013578103.1"/>
</dbReference>
<name>U6MTW2_9EIME</name>
<proteinExistence type="predicted"/>
<dbReference type="AlphaFoldDB" id="U6MTW2"/>
<feature type="compositionally biased region" description="Basic and acidic residues" evidence="2">
    <location>
        <begin position="211"/>
        <end position="224"/>
    </location>
</feature>
<feature type="region of interest" description="Disordered" evidence="2">
    <location>
        <begin position="177"/>
        <end position="352"/>
    </location>
</feature>
<dbReference type="Proteomes" id="UP000030754">
    <property type="component" value="Unassembled WGS sequence"/>
</dbReference>
<accession>U6MTW2</accession>
<dbReference type="GeneID" id="25470270"/>
<reference evidence="3" key="1">
    <citation type="submission" date="2013-10" db="EMBL/GenBank/DDBJ databases">
        <title>Genomic analysis of the causative agents of coccidiosis in chickens.</title>
        <authorList>
            <person name="Reid A.J."/>
            <person name="Blake D."/>
            <person name="Billington K."/>
            <person name="Browne H."/>
            <person name="Dunn M."/>
            <person name="Hung S."/>
            <person name="Kawahara F."/>
            <person name="Miranda-Saavedra D."/>
            <person name="Mourier T."/>
            <person name="Nagra H."/>
            <person name="Otto T.D."/>
            <person name="Rawlings N."/>
            <person name="Sanchez A."/>
            <person name="Sanders M."/>
            <person name="Subramaniam C."/>
            <person name="Tay Y."/>
            <person name="Dear P."/>
            <person name="Doerig C."/>
            <person name="Gruber A."/>
            <person name="Parkinson J."/>
            <person name="Shirley M."/>
            <person name="Wan K.L."/>
            <person name="Berriman M."/>
            <person name="Tomley F."/>
            <person name="Pain A."/>
        </authorList>
    </citation>
    <scope>NUCLEOTIDE SEQUENCE [LARGE SCALE GENOMIC DNA]</scope>
    <source>
        <strain evidence="3">Houghton</strain>
    </source>
</reference>
<reference evidence="3" key="2">
    <citation type="submission" date="2013-10" db="EMBL/GenBank/DDBJ databases">
        <authorList>
            <person name="Aslett M."/>
        </authorList>
    </citation>
    <scope>NUCLEOTIDE SEQUENCE [LARGE SCALE GENOMIC DNA]</scope>
    <source>
        <strain evidence="3">Houghton</strain>
    </source>
</reference>
<feature type="compositionally biased region" description="Low complexity" evidence="2">
    <location>
        <begin position="271"/>
        <end position="284"/>
    </location>
</feature>
<feature type="region of interest" description="Disordered" evidence="2">
    <location>
        <begin position="428"/>
        <end position="447"/>
    </location>
</feature>
<keyword evidence="4" id="KW-1185">Reference proteome</keyword>
<feature type="coiled-coil region" evidence="1">
    <location>
        <begin position="489"/>
        <end position="516"/>
    </location>
</feature>
<protein>
    <submittedName>
        <fullName evidence="3">Uncharacterized protein</fullName>
    </submittedName>
</protein>
<keyword evidence="1" id="KW-0175">Coiled coil</keyword>
<evidence type="ECO:0000256" key="1">
    <source>
        <dbReference type="SAM" id="Coils"/>
    </source>
</evidence>
<dbReference type="VEuPathDB" id="ToxoDB:ENH_00000710"/>
<feature type="compositionally biased region" description="Polar residues" evidence="2">
    <location>
        <begin position="1"/>
        <end position="11"/>
    </location>
</feature>
<evidence type="ECO:0000256" key="2">
    <source>
        <dbReference type="SAM" id="MobiDB-lite"/>
    </source>
</evidence>
<sequence>MQQQPTETEAASGSGGAVRSNDTNTRATLLNMQRGGVKEILRNFERKTQNGPVQSVGGGTVLRHKQQEVNSTFSSSASERKLQELQSVLKHREELIRSLEGAVAQRESDLSFVLKEKFHLSKEIVASRSASQPSGGPCPFGVHQNASVPVQSTTVGNGISLQPANSCTAGEPQAEAFAAQRLQPESSSCSDPEDRSGVGVPCSFSGTSRGPKSDSRKAPKRNDCGEAEELSPKRVTWRETQSPNRLSTEEIDGAEEMEGTAPADAPREVGALAATSQSASSAHSCPRQSGAAEGDSTVKQELPVEPGLSFSGDEDTVSIGLPPEAPEKSCSATSAADPRRNELRPSKCSETSRSKDLLANAAEYLDLNSWRLDKNLAQAEQYNGCMAVSVASEGKHKAEEAKLDERGRVETRNNTRNIHFSTAIDQDRKVVDGAGEGGDPTDSPDLHSGTRFQAELFFKALLVQTQAMIEAEAETSDVLEMQDELSSKIDFLQNAFEEICQELDAARKENRALVQRISLNDTQKNPITEPSEMPTASNKRTTNSGECASSLSQASLNLTRTVAGIQKEHHEESMEEKLEKALLQIRSLEEKYARSESALSTAQAALNEARNQITFLQQRCELLQEFDKRTWQLLEKLMLNVVQEGGPPAGTFSARAGGDD</sequence>
<feature type="compositionally biased region" description="Basic and acidic residues" evidence="2">
    <location>
        <begin position="337"/>
        <end position="352"/>
    </location>
</feature>
<dbReference type="OrthoDB" id="346370at2759"/>
<feature type="compositionally biased region" description="Polar residues" evidence="2">
    <location>
        <begin position="20"/>
        <end position="31"/>
    </location>
</feature>